<proteinExistence type="predicted"/>
<evidence type="ECO:0000313" key="2">
    <source>
        <dbReference type="Proteomes" id="UP000005239"/>
    </source>
</evidence>
<reference evidence="1" key="2">
    <citation type="submission" date="2022-06" db="UniProtKB">
        <authorList>
            <consortium name="EnsemblMetazoa"/>
        </authorList>
    </citation>
    <scope>IDENTIFICATION</scope>
    <source>
        <strain evidence="1">PS312</strain>
    </source>
</reference>
<accession>A0A8R1UG78</accession>
<gene>
    <name evidence="1" type="primary">WBGene00116618</name>
</gene>
<reference evidence="2" key="1">
    <citation type="journal article" date="2008" name="Nat. Genet.">
        <title>The Pristionchus pacificus genome provides a unique perspective on nematode lifestyle and parasitism.</title>
        <authorList>
            <person name="Dieterich C."/>
            <person name="Clifton S.W."/>
            <person name="Schuster L.N."/>
            <person name="Chinwalla A."/>
            <person name="Delehaunty K."/>
            <person name="Dinkelacker I."/>
            <person name="Fulton L."/>
            <person name="Fulton R."/>
            <person name="Godfrey J."/>
            <person name="Minx P."/>
            <person name="Mitreva M."/>
            <person name="Roeseler W."/>
            <person name="Tian H."/>
            <person name="Witte H."/>
            <person name="Yang S.P."/>
            <person name="Wilson R.K."/>
            <person name="Sommer R.J."/>
        </authorList>
    </citation>
    <scope>NUCLEOTIDE SEQUENCE [LARGE SCALE GENOMIC DNA]</scope>
    <source>
        <strain evidence="2">PS312</strain>
    </source>
</reference>
<name>A0A454Y297_PRIPA</name>
<sequence>MADIEPTPEMIAQFMAGRAAVKLRDLVISDEQDIGKFHAVAESIKAGLSEDVLKELEKHNEEVAKAIGLIPSA</sequence>
<dbReference type="Proteomes" id="UP000005239">
    <property type="component" value="Unassembled WGS sequence"/>
</dbReference>
<protein>
    <submittedName>
        <fullName evidence="1">Uncharacterized protein</fullName>
    </submittedName>
</protein>
<keyword evidence="2" id="KW-1185">Reference proteome</keyword>
<evidence type="ECO:0000313" key="1">
    <source>
        <dbReference type="EnsemblMetazoa" id="PPA27064.1"/>
    </source>
</evidence>
<dbReference type="AlphaFoldDB" id="A0A454Y297"/>
<accession>A0A454Y297</accession>
<dbReference type="EnsemblMetazoa" id="PPA27064.1">
    <property type="protein sequence ID" value="PPA27064.1"/>
    <property type="gene ID" value="WBGene00116618"/>
</dbReference>
<organism evidence="1 2">
    <name type="scientific">Pristionchus pacificus</name>
    <name type="common">Parasitic nematode worm</name>
    <dbReference type="NCBI Taxonomy" id="54126"/>
    <lineage>
        <taxon>Eukaryota</taxon>
        <taxon>Metazoa</taxon>
        <taxon>Ecdysozoa</taxon>
        <taxon>Nematoda</taxon>
        <taxon>Chromadorea</taxon>
        <taxon>Rhabditida</taxon>
        <taxon>Rhabditina</taxon>
        <taxon>Diplogasteromorpha</taxon>
        <taxon>Diplogasteroidea</taxon>
        <taxon>Neodiplogasteridae</taxon>
        <taxon>Pristionchus</taxon>
    </lineage>
</organism>